<reference evidence="4" key="1">
    <citation type="journal article" date="2019" name="Int. J. Syst. Evol. Microbiol.">
        <title>The Global Catalogue of Microorganisms (GCM) 10K type strain sequencing project: providing services to taxonomists for standard genome sequencing and annotation.</title>
        <authorList>
            <consortium name="The Broad Institute Genomics Platform"/>
            <consortium name="The Broad Institute Genome Sequencing Center for Infectious Disease"/>
            <person name="Wu L."/>
            <person name="Ma J."/>
        </authorList>
    </citation>
    <scope>NUCLEOTIDE SEQUENCE [LARGE SCALE GENOMIC DNA]</scope>
    <source>
        <strain evidence="4">CGMCC 4.7289</strain>
    </source>
</reference>
<protein>
    <submittedName>
        <fullName evidence="3">Serine hydrolase</fullName>
    </submittedName>
</protein>
<gene>
    <name evidence="3" type="ORF">ACFOZ4_38520</name>
</gene>
<dbReference type="PANTHER" id="PTHR35333">
    <property type="entry name" value="BETA-LACTAMASE"/>
    <property type="match status" value="1"/>
</dbReference>
<accession>A0ABV8LZM7</accession>
<keyword evidence="3" id="KW-0378">Hydrolase</keyword>
<dbReference type="GO" id="GO:0016787">
    <property type="term" value="F:hydrolase activity"/>
    <property type="evidence" value="ECO:0007669"/>
    <property type="project" value="UniProtKB-KW"/>
</dbReference>
<dbReference type="Proteomes" id="UP001595816">
    <property type="component" value="Unassembled WGS sequence"/>
</dbReference>
<feature type="region of interest" description="Disordered" evidence="1">
    <location>
        <begin position="1"/>
        <end position="29"/>
    </location>
</feature>
<dbReference type="Pfam" id="PF13354">
    <property type="entry name" value="Beta-lactamase2"/>
    <property type="match status" value="1"/>
</dbReference>
<evidence type="ECO:0000256" key="1">
    <source>
        <dbReference type="SAM" id="MobiDB-lite"/>
    </source>
</evidence>
<dbReference type="InterPro" id="IPR012338">
    <property type="entry name" value="Beta-lactam/transpept-like"/>
</dbReference>
<dbReference type="PANTHER" id="PTHR35333:SF3">
    <property type="entry name" value="BETA-LACTAMASE-TYPE TRANSPEPTIDASE FOLD CONTAINING PROTEIN"/>
    <property type="match status" value="1"/>
</dbReference>
<organism evidence="3 4">
    <name type="scientific">Hamadaea flava</name>
    <dbReference type="NCBI Taxonomy" id="1742688"/>
    <lineage>
        <taxon>Bacteria</taxon>
        <taxon>Bacillati</taxon>
        <taxon>Actinomycetota</taxon>
        <taxon>Actinomycetes</taxon>
        <taxon>Micromonosporales</taxon>
        <taxon>Micromonosporaceae</taxon>
        <taxon>Hamadaea</taxon>
    </lineage>
</organism>
<dbReference type="EMBL" id="JBHSAY010000031">
    <property type="protein sequence ID" value="MFC4136537.1"/>
    <property type="molecule type" value="Genomic_DNA"/>
</dbReference>
<dbReference type="SUPFAM" id="SSF56601">
    <property type="entry name" value="beta-lactamase/transpeptidase-like"/>
    <property type="match status" value="1"/>
</dbReference>
<dbReference type="InterPro" id="IPR045155">
    <property type="entry name" value="Beta-lactam_cat"/>
</dbReference>
<evidence type="ECO:0000313" key="3">
    <source>
        <dbReference type="EMBL" id="MFC4136537.1"/>
    </source>
</evidence>
<sequence>MVSLHETPQPAHSTVNAASAPPSPSASAPVAPLVRVKSPGFFSWALLNRRTREVVGSANLAEHSDTMSMVKVWLAADYLTQTNPDPDAKAQAMLRRMIVDSDNAAATKVFGLNGGIVTIERMVSVCGLADSAPDYQENRWSPTIVSARDTVRLGECLAEGTAAGPRWTEWLLTQMRQVRGEGDFGVRLALPKSDRAAVAIKNGWFMRPEDDQWHVACLAIGPAWVVSVLLRYPKRLGLGHGKQVCQEVGSDLLAERALD</sequence>
<comment type="caution">
    <text evidence="3">The sequence shown here is derived from an EMBL/GenBank/DDBJ whole genome shotgun (WGS) entry which is preliminary data.</text>
</comment>
<proteinExistence type="predicted"/>
<name>A0ABV8LZM7_9ACTN</name>
<dbReference type="Gene3D" id="3.40.710.10">
    <property type="entry name" value="DD-peptidase/beta-lactamase superfamily"/>
    <property type="match status" value="1"/>
</dbReference>
<dbReference type="RefSeq" id="WP_253758543.1">
    <property type="nucleotide sequence ID" value="NZ_JAMZDZ010000001.1"/>
</dbReference>
<feature type="domain" description="Beta-lactamase class A catalytic" evidence="2">
    <location>
        <begin position="88"/>
        <end position="205"/>
    </location>
</feature>
<feature type="compositionally biased region" description="Low complexity" evidence="1">
    <location>
        <begin position="17"/>
        <end position="29"/>
    </location>
</feature>
<keyword evidence="4" id="KW-1185">Reference proteome</keyword>
<evidence type="ECO:0000259" key="2">
    <source>
        <dbReference type="Pfam" id="PF13354"/>
    </source>
</evidence>
<evidence type="ECO:0000313" key="4">
    <source>
        <dbReference type="Proteomes" id="UP001595816"/>
    </source>
</evidence>
<dbReference type="InterPro" id="IPR000871">
    <property type="entry name" value="Beta-lactam_class-A"/>
</dbReference>